<name>A0ABQ2X6E5_9BURK</name>
<organism evidence="2 3">
    <name type="scientific">Undibacterium macrobrachii</name>
    <dbReference type="NCBI Taxonomy" id="1119058"/>
    <lineage>
        <taxon>Bacteria</taxon>
        <taxon>Pseudomonadati</taxon>
        <taxon>Pseudomonadota</taxon>
        <taxon>Betaproteobacteria</taxon>
        <taxon>Burkholderiales</taxon>
        <taxon>Oxalobacteraceae</taxon>
        <taxon>Undibacterium</taxon>
    </lineage>
</organism>
<sequence length="83" mass="9073">MNALLLFASTFILVFALGLQSMLANNKHYVGAFLNSFVIGIAQLGALQVIKAQTLTDYAAYVVGGPIAIVCSMFVFNRFIRRK</sequence>
<dbReference type="RefSeq" id="WP_189344381.1">
    <property type="nucleotide sequence ID" value="NZ_BMYT01000001.1"/>
</dbReference>
<evidence type="ECO:0000256" key="1">
    <source>
        <dbReference type="SAM" id="Phobius"/>
    </source>
</evidence>
<dbReference type="Proteomes" id="UP000620127">
    <property type="component" value="Unassembled WGS sequence"/>
</dbReference>
<feature type="transmembrane region" description="Helical" evidence="1">
    <location>
        <begin position="58"/>
        <end position="80"/>
    </location>
</feature>
<reference evidence="3" key="1">
    <citation type="journal article" date="2019" name="Int. J. Syst. Evol. Microbiol.">
        <title>The Global Catalogue of Microorganisms (GCM) 10K type strain sequencing project: providing services to taxonomists for standard genome sequencing and annotation.</title>
        <authorList>
            <consortium name="The Broad Institute Genomics Platform"/>
            <consortium name="The Broad Institute Genome Sequencing Center for Infectious Disease"/>
            <person name="Wu L."/>
            <person name="Ma J."/>
        </authorList>
    </citation>
    <scope>NUCLEOTIDE SEQUENCE [LARGE SCALE GENOMIC DNA]</scope>
    <source>
        <strain evidence="3">KCTC 23916</strain>
    </source>
</reference>
<evidence type="ECO:0000313" key="3">
    <source>
        <dbReference type="Proteomes" id="UP000620127"/>
    </source>
</evidence>
<keyword evidence="3" id="KW-1185">Reference proteome</keyword>
<dbReference type="EMBL" id="BMYT01000001">
    <property type="protein sequence ID" value="GGX01633.1"/>
    <property type="molecule type" value="Genomic_DNA"/>
</dbReference>
<gene>
    <name evidence="2" type="ORF">GCM10011282_04470</name>
</gene>
<keyword evidence="1" id="KW-0812">Transmembrane</keyword>
<evidence type="ECO:0000313" key="2">
    <source>
        <dbReference type="EMBL" id="GGX01633.1"/>
    </source>
</evidence>
<accession>A0ABQ2X6E5</accession>
<proteinExistence type="predicted"/>
<keyword evidence="1" id="KW-1133">Transmembrane helix</keyword>
<comment type="caution">
    <text evidence="2">The sequence shown here is derived from an EMBL/GenBank/DDBJ whole genome shotgun (WGS) entry which is preliminary data.</text>
</comment>
<keyword evidence="1" id="KW-0472">Membrane</keyword>
<protein>
    <submittedName>
        <fullName evidence="2">Uncharacterized protein</fullName>
    </submittedName>
</protein>